<gene>
    <name evidence="9" type="ordered locus">Cycma_0008</name>
</gene>
<evidence type="ECO:0000256" key="5">
    <source>
        <dbReference type="ARBA" id="ARBA00023136"/>
    </source>
</evidence>
<keyword evidence="10" id="KW-1185">Reference proteome</keyword>
<feature type="domain" description="MacB-like periplasmic core" evidence="8">
    <location>
        <begin position="18"/>
        <end position="199"/>
    </location>
</feature>
<evidence type="ECO:0000259" key="7">
    <source>
        <dbReference type="Pfam" id="PF02687"/>
    </source>
</evidence>
<dbReference type="HOGENOM" id="CLU_035316_0_0_10"/>
<reference evidence="10" key="1">
    <citation type="submission" date="2011-07" db="EMBL/GenBank/DDBJ databases">
        <title>The complete genome of Cyclobacterium marinum DSM 745.</title>
        <authorList>
            <person name="Lucas S."/>
            <person name="Han J."/>
            <person name="Lapidus A."/>
            <person name="Bruce D."/>
            <person name="Goodwin L."/>
            <person name="Pitluck S."/>
            <person name="Peters L."/>
            <person name="Kyrpides N."/>
            <person name="Mavromatis K."/>
            <person name="Ivanova N."/>
            <person name="Ovchinnikova G."/>
            <person name="Chertkov O."/>
            <person name="Detter J.C."/>
            <person name="Tapia R."/>
            <person name="Han C."/>
            <person name="Land M."/>
            <person name="Hauser L."/>
            <person name="Markowitz V."/>
            <person name="Cheng J.-F."/>
            <person name="Hugenholtz P."/>
            <person name="Woyke T."/>
            <person name="Wu D."/>
            <person name="Tindall B."/>
            <person name="Schuetze A."/>
            <person name="Brambilla E."/>
            <person name="Klenk H.-P."/>
            <person name="Eisen J.A."/>
        </authorList>
    </citation>
    <scope>NUCLEOTIDE SEQUENCE [LARGE SCALE GENOMIC DNA]</scope>
    <source>
        <strain evidence="10">ATCC 25205 / DSM 745 / LMG 13164 / NCIMB 1802</strain>
    </source>
</reference>
<evidence type="ECO:0000256" key="6">
    <source>
        <dbReference type="SAM" id="Phobius"/>
    </source>
</evidence>
<name>G0IXV4_CYCMS</name>
<comment type="subcellular location">
    <subcellularLocation>
        <location evidence="1">Cell membrane</location>
        <topology evidence="1">Multi-pass membrane protein</topology>
    </subcellularLocation>
</comment>
<protein>
    <recommendedName>
        <fullName evidence="11">ABC3 transporter permease protein domain-containing protein</fullName>
    </recommendedName>
</protein>
<dbReference type="InterPro" id="IPR003838">
    <property type="entry name" value="ABC3_permease_C"/>
</dbReference>
<dbReference type="GO" id="GO:0005886">
    <property type="term" value="C:plasma membrane"/>
    <property type="evidence" value="ECO:0007669"/>
    <property type="project" value="UniProtKB-SubCell"/>
</dbReference>
<dbReference type="InterPro" id="IPR025857">
    <property type="entry name" value="MacB_PCD"/>
</dbReference>
<dbReference type="KEGG" id="cmr:Cycma_0008"/>
<dbReference type="AlphaFoldDB" id="G0IXV4"/>
<keyword evidence="3 6" id="KW-0812">Transmembrane</keyword>
<sequence length="406" mass="44549">MSVFKLSWKYLIDRPLNTILNVLLLALGLSIITVLLLVEEQFENKVNRDAAGIDMVIGAKGSPLQLVLSSVYHVDFPTGNIPLKEAQKVSRNRLIKNAIPMALGDNYEGFRIVGSNHDYLNIYQAELIDGKKWEKPFEVVVGSKVAKAKGFKVGDTFIGAHGIEAASHQHDQHAFQVVGILAPSNNVLDQLIVTSVESVWYAHDEEIGSEKLENQVNATGFPESDETRELTTVLIAYRSPMAAIQLPRMINGRTTLQAASPTFEMSRLFELLGIGVVVMKGLALLIIFIAGLGIFIALYNSMKERKYDLAVMRAIGAAKSQLFLLILSEGIILTFLGAIGGLILGHFFLLLIVITNEQGLVAGLNAITFTDKEWWVIVYALMVGVLASIIPAWNAYKEDIAGQLSK</sequence>
<feature type="transmembrane region" description="Helical" evidence="6">
    <location>
        <begin position="20"/>
        <end position="38"/>
    </location>
</feature>
<dbReference type="Proteomes" id="UP000001635">
    <property type="component" value="Chromosome"/>
</dbReference>
<dbReference type="OrthoDB" id="9784014at2"/>
<dbReference type="InterPro" id="IPR051125">
    <property type="entry name" value="ABC-4/HrtB_transporter"/>
</dbReference>
<evidence type="ECO:0008006" key="11">
    <source>
        <dbReference type="Google" id="ProtNLM"/>
    </source>
</evidence>
<dbReference type="Pfam" id="PF02687">
    <property type="entry name" value="FtsX"/>
    <property type="match status" value="1"/>
</dbReference>
<dbReference type="RefSeq" id="WP_014018092.1">
    <property type="nucleotide sequence ID" value="NC_015914.1"/>
</dbReference>
<evidence type="ECO:0000256" key="4">
    <source>
        <dbReference type="ARBA" id="ARBA00022989"/>
    </source>
</evidence>
<evidence type="ECO:0000256" key="3">
    <source>
        <dbReference type="ARBA" id="ARBA00022692"/>
    </source>
</evidence>
<dbReference type="STRING" id="880070.Cycma_0008"/>
<feature type="domain" description="ABC3 transporter permease C-terminal" evidence="7">
    <location>
        <begin position="282"/>
        <end position="399"/>
    </location>
</feature>
<keyword evidence="5 6" id="KW-0472">Membrane</keyword>
<dbReference type="PANTHER" id="PTHR43738:SF2">
    <property type="entry name" value="ABC TRANSPORTER PERMEASE"/>
    <property type="match status" value="1"/>
</dbReference>
<evidence type="ECO:0000313" key="9">
    <source>
        <dbReference type="EMBL" id="AEL23793.1"/>
    </source>
</evidence>
<evidence type="ECO:0000256" key="2">
    <source>
        <dbReference type="ARBA" id="ARBA00022475"/>
    </source>
</evidence>
<accession>G0IXV4</accession>
<feature type="transmembrane region" description="Helical" evidence="6">
    <location>
        <begin position="322"/>
        <end position="354"/>
    </location>
</feature>
<dbReference type="Pfam" id="PF12704">
    <property type="entry name" value="MacB_PCD"/>
    <property type="match status" value="1"/>
</dbReference>
<evidence type="ECO:0000256" key="1">
    <source>
        <dbReference type="ARBA" id="ARBA00004651"/>
    </source>
</evidence>
<evidence type="ECO:0000259" key="8">
    <source>
        <dbReference type="Pfam" id="PF12704"/>
    </source>
</evidence>
<dbReference type="PANTHER" id="PTHR43738">
    <property type="entry name" value="ABC TRANSPORTER, MEMBRANE PROTEIN"/>
    <property type="match status" value="1"/>
</dbReference>
<dbReference type="EMBL" id="CP002955">
    <property type="protein sequence ID" value="AEL23793.1"/>
    <property type="molecule type" value="Genomic_DNA"/>
</dbReference>
<feature type="transmembrane region" description="Helical" evidence="6">
    <location>
        <begin position="374"/>
        <end position="396"/>
    </location>
</feature>
<keyword evidence="4 6" id="KW-1133">Transmembrane helix</keyword>
<organism evidence="9 10">
    <name type="scientific">Cyclobacterium marinum (strain ATCC 25205 / DSM 745 / LMG 13164 / NCIMB 1802)</name>
    <name type="common">Flectobacillus marinus</name>
    <dbReference type="NCBI Taxonomy" id="880070"/>
    <lineage>
        <taxon>Bacteria</taxon>
        <taxon>Pseudomonadati</taxon>
        <taxon>Bacteroidota</taxon>
        <taxon>Cytophagia</taxon>
        <taxon>Cytophagales</taxon>
        <taxon>Cyclobacteriaceae</taxon>
        <taxon>Cyclobacterium</taxon>
    </lineage>
</organism>
<evidence type="ECO:0000313" key="10">
    <source>
        <dbReference type="Proteomes" id="UP000001635"/>
    </source>
</evidence>
<keyword evidence="2" id="KW-1003">Cell membrane</keyword>
<proteinExistence type="predicted"/>
<dbReference type="eggNOG" id="COG0577">
    <property type="taxonomic scope" value="Bacteria"/>
</dbReference>
<feature type="transmembrane region" description="Helical" evidence="6">
    <location>
        <begin position="271"/>
        <end position="301"/>
    </location>
</feature>